<comment type="caution">
    <text evidence="9">The sequence shown here is derived from an EMBL/GenBank/DDBJ whole genome shotgun (WGS) entry which is preliminary data.</text>
</comment>
<proteinExistence type="inferred from homology"/>
<evidence type="ECO:0000256" key="5">
    <source>
        <dbReference type="RuleBase" id="RU362125"/>
    </source>
</evidence>
<dbReference type="RefSeq" id="WP_267614655.1">
    <property type="nucleotide sequence ID" value="NZ_JAOVZQ010000001.1"/>
</dbReference>
<reference evidence="9" key="1">
    <citation type="submission" date="2022-10" db="EMBL/GenBank/DDBJ databases">
        <title>Hoeflea sp. J2-29, isolated from marine algae.</title>
        <authorList>
            <person name="Kristyanto S."/>
            <person name="Kim J.M."/>
            <person name="Jeon C.O."/>
        </authorList>
    </citation>
    <scope>NUCLEOTIDE SEQUENCE</scope>
    <source>
        <strain evidence="9">J2-29</strain>
    </source>
</reference>
<keyword evidence="3 5" id="KW-0285">Flavoprotein</keyword>
<dbReference type="InterPro" id="IPR036250">
    <property type="entry name" value="AcylCo_DH-like_C"/>
</dbReference>
<keyword evidence="4 5" id="KW-0274">FAD</keyword>
<dbReference type="Gene3D" id="1.10.540.10">
    <property type="entry name" value="Acyl-CoA dehydrogenase/oxidase, N-terminal domain"/>
    <property type="match status" value="1"/>
</dbReference>
<evidence type="ECO:0000256" key="2">
    <source>
        <dbReference type="ARBA" id="ARBA00009347"/>
    </source>
</evidence>
<evidence type="ECO:0000259" key="7">
    <source>
        <dbReference type="Pfam" id="PF02770"/>
    </source>
</evidence>
<feature type="domain" description="Acyl-CoA dehydrogenase/oxidase N-terminal" evidence="8">
    <location>
        <begin position="10"/>
        <end position="119"/>
    </location>
</feature>
<dbReference type="PANTHER" id="PTHR43884:SF12">
    <property type="entry name" value="ISOVALERYL-COA DEHYDROGENASE, MITOCHONDRIAL-RELATED"/>
    <property type="match status" value="1"/>
</dbReference>
<comment type="similarity">
    <text evidence="2 5">Belongs to the acyl-CoA dehydrogenase family.</text>
</comment>
<keyword evidence="10" id="KW-1185">Reference proteome</keyword>
<evidence type="ECO:0000259" key="6">
    <source>
        <dbReference type="Pfam" id="PF00441"/>
    </source>
</evidence>
<dbReference type="InterPro" id="IPR046373">
    <property type="entry name" value="Acyl-CoA_Oxase/DH_mid-dom_sf"/>
</dbReference>
<evidence type="ECO:0000313" key="9">
    <source>
        <dbReference type="EMBL" id="MCY0096829.1"/>
    </source>
</evidence>
<dbReference type="InterPro" id="IPR009075">
    <property type="entry name" value="AcylCo_DH/oxidase_C"/>
</dbReference>
<comment type="cofactor">
    <cofactor evidence="1 5">
        <name>FAD</name>
        <dbReference type="ChEBI" id="CHEBI:57692"/>
    </cofactor>
</comment>
<sequence>MDFGEPEHIGMLRESIRRMLDRHATREQMAKWDEEDKVPRALMEHIRELGICGMTVPESFGGTGRDVLGTMVAVEELSRRSMVIATLYLMNSCYGSMNILASGSEEQKQRLLPQLADGQLLFAYGLSEPDVGSDLASVRTRAERHGDKVIINGTKRWCSGAEIADYIYALVRSGEPDARYKNLSLVLLPTNAKGIELTHIPAMGARGLNTNDVSLVDVEISIDDVVGGEDGWNNGWTRLAGPALEVEKLEVAAMALGIAAQAVDDAWEYSQQRKQFGSRICSVQSIRHMLADVQTKLAAARLMLYRGCWLADNNLPCSAETSMAKMYVCELGLEIVLTCQKIMGAYGYAKGFDMERYVRDMLLMPIIGGSTAIQKNNIANRMGLPKS</sequence>
<feature type="domain" description="Acyl-CoA dehydrogenase/oxidase C-terminal" evidence="6">
    <location>
        <begin position="233"/>
        <end position="382"/>
    </location>
</feature>
<name>A0ABT3YLP4_9HYPH</name>
<evidence type="ECO:0000256" key="1">
    <source>
        <dbReference type="ARBA" id="ARBA00001974"/>
    </source>
</evidence>
<dbReference type="Pfam" id="PF00441">
    <property type="entry name" value="Acyl-CoA_dh_1"/>
    <property type="match status" value="1"/>
</dbReference>
<keyword evidence="5" id="KW-0560">Oxidoreductase</keyword>
<organism evidence="9 10">
    <name type="scientific">Hoeflea ulvae</name>
    <dbReference type="NCBI Taxonomy" id="2983764"/>
    <lineage>
        <taxon>Bacteria</taxon>
        <taxon>Pseudomonadati</taxon>
        <taxon>Pseudomonadota</taxon>
        <taxon>Alphaproteobacteria</taxon>
        <taxon>Hyphomicrobiales</taxon>
        <taxon>Rhizobiaceae</taxon>
        <taxon>Hoeflea</taxon>
    </lineage>
</organism>
<dbReference type="PANTHER" id="PTHR43884">
    <property type="entry name" value="ACYL-COA DEHYDROGENASE"/>
    <property type="match status" value="1"/>
</dbReference>
<dbReference type="InterPro" id="IPR037069">
    <property type="entry name" value="AcylCoA_DH/ox_N_sf"/>
</dbReference>
<dbReference type="PIRSF" id="PIRSF016578">
    <property type="entry name" value="HsaA"/>
    <property type="match status" value="1"/>
</dbReference>
<evidence type="ECO:0000256" key="4">
    <source>
        <dbReference type="ARBA" id="ARBA00022827"/>
    </source>
</evidence>
<gene>
    <name evidence="9" type="ORF">OEG82_22845</name>
</gene>
<evidence type="ECO:0000259" key="8">
    <source>
        <dbReference type="Pfam" id="PF02771"/>
    </source>
</evidence>
<dbReference type="InterPro" id="IPR009100">
    <property type="entry name" value="AcylCoA_DH/oxidase_NM_dom_sf"/>
</dbReference>
<dbReference type="Gene3D" id="1.20.140.10">
    <property type="entry name" value="Butyryl-CoA Dehydrogenase, subunit A, domain 3"/>
    <property type="match status" value="1"/>
</dbReference>
<dbReference type="InterPro" id="IPR013786">
    <property type="entry name" value="AcylCoA_DH/ox_N"/>
</dbReference>
<dbReference type="Proteomes" id="UP001081283">
    <property type="component" value="Unassembled WGS sequence"/>
</dbReference>
<feature type="domain" description="Acyl-CoA oxidase/dehydrogenase middle" evidence="7">
    <location>
        <begin position="123"/>
        <end position="218"/>
    </location>
</feature>
<dbReference type="EMBL" id="JAOVZQ010000001">
    <property type="protein sequence ID" value="MCY0096829.1"/>
    <property type="molecule type" value="Genomic_DNA"/>
</dbReference>
<dbReference type="SUPFAM" id="SSF47203">
    <property type="entry name" value="Acyl-CoA dehydrogenase C-terminal domain-like"/>
    <property type="match status" value="1"/>
</dbReference>
<dbReference type="InterPro" id="IPR006091">
    <property type="entry name" value="Acyl-CoA_Oxase/DH_mid-dom"/>
</dbReference>
<evidence type="ECO:0000256" key="3">
    <source>
        <dbReference type="ARBA" id="ARBA00022630"/>
    </source>
</evidence>
<dbReference type="SUPFAM" id="SSF56645">
    <property type="entry name" value="Acyl-CoA dehydrogenase NM domain-like"/>
    <property type="match status" value="1"/>
</dbReference>
<protein>
    <submittedName>
        <fullName evidence="9">Acyl-CoA/acyl-ACP dehydrogenase</fullName>
    </submittedName>
</protein>
<dbReference type="Gene3D" id="2.40.110.10">
    <property type="entry name" value="Butyryl-CoA Dehydrogenase, subunit A, domain 2"/>
    <property type="match status" value="1"/>
</dbReference>
<dbReference type="Pfam" id="PF02770">
    <property type="entry name" value="Acyl-CoA_dh_M"/>
    <property type="match status" value="1"/>
</dbReference>
<accession>A0ABT3YLP4</accession>
<evidence type="ECO:0000313" key="10">
    <source>
        <dbReference type="Proteomes" id="UP001081283"/>
    </source>
</evidence>
<dbReference type="Pfam" id="PF02771">
    <property type="entry name" value="Acyl-CoA_dh_N"/>
    <property type="match status" value="1"/>
</dbReference>